<dbReference type="EMBL" id="WKRA01000005">
    <property type="protein sequence ID" value="MSD15307.1"/>
    <property type="molecule type" value="Genomic_DNA"/>
</dbReference>
<feature type="domain" description="RNA polymerase sigma factor 70 region 4 type 2" evidence="6">
    <location>
        <begin position="103"/>
        <end position="155"/>
    </location>
</feature>
<dbReference type="InterPro" id="IPR014284">
    <property type="entry name" value="RNA_pol_sigma-70_dom"/>
</dbReference>
<dbReference type="AlphaFoldDB" id="A0A844DV07"/>
<evidence type="ECO:0000256" key="2">
    <source>
        <dbReference type="ARBA" id="ARBA00023015"/>
    </source>
</evidence>
<keyword evidence="4" id="KW-0804">Transcription</keyword>
<evidence type="ECO:0000256" key="3">
    <source>
        <dbReference type="ARBA" id="ARBA00023082"/>
    </source>
</evidence>
<dbReference type="GO" id="GO:0006352">
    <property type="term" value="P:DNA-templated transcription initiation"/>
    <property type="evidence" value="ECO:0007669"/>
    <property type="project" value="InterPro"/>
</dbReference>
<keyword evidence="3" id="KW-0731">Sigma factor</keyword>
<reference evidence="7 8" key="1">
    <citation type="journal article" date="2019" name="Nat. Med.">
        <title>A library of human gut bacterial isolates paired with longitudinal multiomics data enables mechanistic microbiome research.</title>
        <authorList>
            <person name="Poyet M."/>
            <person name="Groussin M."/>
            <person name="Gibbons S.M."/>
            <person name="Avila-Pacheco J."/>
            <person name="Jiang X."/>
            <person name="Kearney S.M."/>
            <person name="Perrotta A.R."/>
            <person name="Berdy B."/>
            <person name="Zhao S."/>
            <person name="Lieberman T.D."/>
            <person name="Swanson P.K."/>
            <person name="Smith M."/>
            <person name="Roesemann S."/>
            <person name="Alexander J.E."/>
            <person name="Rich S.A."/>
            <person name="Livny J."/>
            <person name="Vlamakis H."/>
            <person name="Clish C."/>
            <person name="Bullock K."/>
            <person name="Deik A."/>
            <person name="Scott J."/>
            <person name="Pierce K.A."/>
            <person name="Xavier R.J."/>
            <person name="Alm E.J."/>
        </authorList>
    </citation>
    <scope>NUCLEOTIDE SEQUENCE [LARGE SCALE GENOMIC DNA]</scope>
    <source>
        <strain evidence="7 8">BIOML-A3</strain>
    </source>
</reference>
<dbReference type="GO" id="GO:0003677">
    <property type="term" value="F:DNA binding"/>
    <property type="evidence" value="ECO:0007669"/>
    <property type="project" value="InterPro"/>
</dbReference>
<dbReference type="PANTHER" id="PTHR43133:SF51">
    <property type="entry name" value="RNA POLYMERASE SIGMA FACTOR"/>
    <property type="match status" value="1"/>
</dbReference>
<dbReference type="GO" id="GO:0016987">
    <property type="term" value="F:sigma factor activity"/>
    <property type="evidence" value="ECO:0007669"/>
    <property type="project" value="UniProtKB-KW"/>
</dbReference>
<dbReference type="Proteomes" id="UP000431304">
    <property type="component" value="Unassembled WGS sequence"/>
</dbReference>
<organism evidence="7 8">
    <name type="scientific">Eubacterium ramulus</name>
    <dbReference type="NCBI Taxonomy" id="39490"/>
    <lineage>
        <taxon>Bacteria</taxon>
        <taxon>Bacillati</taxon>
        <taxon>Bacillota</taxon>
        <taxon>Clostridia</taxon>
        <taxon>Eubacteriales</taxon>
        <taxon>Eubacteriaceae</taxon>
        <taxon>Eubacterium</taxon>
    </lineage>
</organism>
<dbReference type="SUPFAM" id="SSF88946">
    <property type="entry name" value="Sigma2 domain of RNA polymerase sigma factors"/>
    <property type="match status" value="1"/>
</dbReference>
<evidence type="ECO:0000259" key="5">
    <source>
        <dbReference type="Pfam" id="PF04542"/>
    </source>
</evidence>
<keyword evidence="2" id="KW-0805">Transcription regulation</keyword>
<dbReference type="Pfam" id="PF08281">
    <property type="entry name" value="Sigma70_r4_2"/>
    <property type="match status" value="1"/>
</dbReference>
<evidence type="ECO:0000256" key="1">
    <source>
        <dbReference type="ARBA" id="ARBA00010641"/>
    </source>
</evidence>
<protein>
    <submittedName>
        <fullName evidence="7">Sigma-70 family RNA polymerase sigma factor</fullName>
    </submittedName>
</protein>
<dbReference type="Pfam" id="PF04542">
    <property type="entry name" value="Sigma70_r2"/>
    <property type="match status" value="1"/>
</dbReference>
<comment type="similarity">
    <text evidence="1">Belongs to the sigma-70 factor family. ECF subfamily.</text>
</comment>
<dbReference type="Gene3D" id="1.10.10.10">
    <property type="entry name" value="Winged helix-like DNA-binding domain superfamily/Winged helix DNA-binding domain"/>
    <property type="match status" value="1"/>
</dbReference>
<dbReference type="CDD" id="cd06171">
    <property type="entry name" value="Sigma70_r4"/>
    <property type="match status" value="1"/>
</dbReference>
<evidence type="ECO:0000313" key="8">
    <source>
        <dbReference type="Proteomes" id="UP000431304"/>
    </source>
</evidence>
<evidence type="ECO:0000259" key="6">
    <source>
        <dbReference type="Pfam" id="PF08281"/>
    </source>
</evidence>
<gene>
    <name evidence="7" type="ORF">GKE72_04340</name>
</gene>
<accession>A0A844DV07</accession>
<dbReference type="RefSeq" id="WP_154314336.1">
    <property type="nucleotide sequence ID" value="NZ_WKRA01000005.1"/>
</dbReference>
<sequence>MNVLTKEQMEEIYRRNCDMIYRVCLLQLKHEQDALDAVSETFVRLFQKKPDFADTEHEKAWLIRTAINYCKDVQKSFWKRKRNVYDAAAEQMLQSVQTPSEDREVLRAIWRLPPAHAELLYLHYYEGYSIEEIAVIMHKNASTLRSRLSRAKELLRKELGKDG</sequence>
<dbReference type="PANTHER" id="PTHR43133">
    <property type="entry name" value="RNA POLYMERASE ECF-TYPE SIGMA FACTO"/>
    <property type="match status" value="1"/>
</dbReference>
<proteinExistence type="inferred from homology"/>
<evidence type="ECO:0000313" key="7">
    <source>
        <dbReference type="EMBL" id="MSD15307.1"/>
    </source>
</evidence>
<dbReference type="InterPro" id="IPR013249">
    <property type="entry name" value="RNA_pol_sigma70_r4_t2"/>
</dbReference>
<comment type="caution">
    <text evidence="7">The sequence shown here is derived from an EMBL/GenBank/DDBJ whole genome shotgun (WGS) entry which is preliminary data.</text>
</comment>
<dbReference type="InterPro" id="IPR013325">
    <property type="entry name" value="RNA_pol_sigma_r2"/>
</dbReference>
<dbReference type="Gene3D" id="1.10.1740.10">
    <property type="match status" value="1"/>
</dbReference>
<dbReference type="InterPro" id="IPR039425">
    <property type="entry name" value="RNA_pol_sigma-70-like"/>
</dbReference>
<feature type="domain" description="RNA polymerase sigma-70 region 2" evidence="5">
    <location>
        <begin position="12"/>
        <end position="72"/>
    </location>
</feature>
<evidence type="ECO:0000256" key="4">
    <source>
        <dbReference type="ARBA" id="ARBA00023163"/>
    </source>
</evidence>
<dbReference type="SUPFAM" id="SSF88659">
    <property type="entry name" value="Sigma3 and sigma4 domains of RNA polymerase sigma factors"/>
    <property type="match status" value="1"/>
</dbReference>
<name>A0A844DV07_EUBRA</name>
<dbReference type="InterPro" id="IPR036388">
    <property type="entry name" value="WH-like_DNA-bd_sf"/>
</dbReference>
<dbReference type="InterPro" id="IPR007627">
    <property type="entry name" value="RNA_pol_sigma70_r2"/>
</dbReference>
<dbReference type="InterPro" id="IPR013324">
    <property type="entry name" value="RNA_pol_sigma_r3/r4-like"/>
</dbReference>
<dbReference type="NCBIfam" id="TIGR02937">
    <property type="entry name" value="sigma70-ECF"/>
    <property type="match status" value="1"/>
</dbReference>